<keyword evidence="3" id="KW-1185">Reference proteome</keyword>
<feature type="transmembrane region" description="Helical" evidence="1">
    <location>
        <begin position="42"/>
        <end position="60"/>
    </location>
</feature>
<accession>A0A7X5Y5P9</accession>
<comment type="caution">
    <text evidence="2">The sequence shown here is derived from an EMBL/GenBank/DDBJ whole genome shotgun (WGS) entry which is preliminary data.</text>
</comment>
<dbReference type="RefSeq" id="WP_168067813.1">
    <property type="nucleotide sequence ID" value="NZ_JAATJC010000001.1"/>
</dbReference>
<dbReference type="AlphaFoldDB" id="A0A7X5Y5P9"/>
<organism evidence="2 3">
    <name type="scientific">Sphingomonas kaistensis</name>
    <dbReference type="NCBI Taxonomy" id="298708"/>
    <lineage>
        <taxon>Bacteria</taxon>
        <taxon>Pseudomonadati</taxon>
        <taxon>Pseudomonadota</taxon>
        <taxon>Alphaproteobacteria</taxon>
        <taxon>Sphingomonadales</taxon>
        <taxon>Sphingomonadaceae</taxon>
        <taxon>Sphingomonas</taxon>
    </lineage>
</organism>
<evidence type="ECO:0000313" key="3">
    <source>
        <dbReference type="Proteomes" id="UP000558192"/>
    </source>
</evidence>
<reference evidence="2 3" key="1">
    <citation type="submission" date="2020-03" db="EMBL/GenBank/DDBJ databases">
        <title>Genomic Encyclopedia of Type Strains, Phase IV (KMG-IV): sequencing the most valuable type-strain genomes for metagenomic binning, comparative biology and taxonomic classification.</title>
        <authorList>
            <person name="Goeker M."/>
        </authorList>
    </citation>
    <scope>NUCLEOTIDE SEQUENCE [LARGE SCALE GENOMIC DNA]</scope>
    <source>
        <strain evidence="2 3">DSM 16846</strain>
    </source>
</reference>
<protein>
    <submittedName>
        <fullName evidence="2">Uncharacterized protein</fullName>
    </submittedName>
</protein>
<dbReference type="Proteomes" id="UP000558192">
    <property type="component" value="Unassembled WGS sequence"/>
</dbReference>
<feature type="transmembrane region" description="Helical" evidence="1">
    <location>
        <begin position="96"/>
        <end position="117"/>
    </location>
</feature>
<sequence length="128" mass="14048">MIEPLLVSLSAGGLAAGLILGIRSFPGRSVGPASAPQRRAMAFAGVFLLIFNWAALRLWLDYAIDGWPEAYTSCTRKCFYLAISPKLLGVGWRENALFLLLWSPFLLILAAFAWACVARVGIFARKEE</sequence>
<feature type="transmembrane region" description="Helical" evidence="1">
    <location>
        <begin position="6"/>
        <end position="22"/>
    </location>
</feature>
<keyword evidence="1" id="KW-0472">Membrane</keyword>
<evidence type="ECO:0000256" key="1">
    <source>
        <dbReference type="SAM" id="Phobius"/>
    </source>
</evidence>
<keyword evidence="1" id="KW-1133">Transmembrane helix</keyword>
<proteinExistence type="predicted"/>
<dbReference type="EMBL" id="JAATJC010000001">
    <property type="protein sequence ID" value="NJC05072.1"/>
    <property type="molecule type" value="Genomic_DNA"/>
</dbReference>
<keyword evidence="1" id="KW-0812">Transmembrane</keyword>
<gene>
    <name evidence="2" type="ORF">GGQ97_000865</name>
</gene>
<name>A0A7X5Y5P9_9SPHN</name>
<evidence type="ECO:0000313" key="2">
    <source>
        <dbReference type="EMBL" id="NJC05072.1"/>
    </source>
</evidence>